<evidence type="ECO:0000313" key="8">
    <source>
        <dbReference type="Proteomes" id="UP000623687"/>
    </source>
</evidence>
<dbReference type="VEuPathDB" id="FungiDB:PC9H_011471"/>
<dbReference type="AlphaFoldDB" id="A0A8H6ZNL6"/>
<feature type="region of interest" description="Disordered" evidence="5">
    <location>
        <begin position="115"/>
        <end position="144"/>
    </location>
</feature>
<evidence type="ECO:0000256" key="1">
    <source>
        <dbReference type="ARBA" id="ARBA00022723"/>
    </source>
</evidence>
<evidence type="ECO:0000256" key="5">
    <source>
        <dbReference type="SAM" id="MobiDB-lite"/>
    </source>
</evidence>
<feature type="domain" description="MYND-type" evidence="6">
    <location>
        <begin position="326"/>
        <end position="366"/>
    </location>
</feature>
<feature type="compositionally biased region" description="Polar residues" evidence="5">
    <location>
        <begin position="170"/>
        <end position="179"/>
    </location>
</feature>
<evidence type="ECO:0000259" key="6">
    <source>
        <dbReference type="PROSITE" id="PS50865"/>
    </source>
</evidence>
<evidence type="ECO:0000256" key="2">
    <source>
        <dbReference type="ARBA" id="ARBA00022771"/>
    </source>
</evidence>
<dbReference type="GO" id="GO:0008270">
    <property type="term" value="F:zinc ion binding"/>
    <property type="evidence" value="ECO:0007669"/>
    <property type="project" value="UniProtKB-KW"/>
</dbReference>
<comment type="caution">
    <text evidence="7">The sequence shown here is derived from an EMBL/GenBank/DDBJ whole genome shotgun (WGS) entry which is preliminary data.</text>
</comment>
<dbReference type="PROSITE" id="PS50865">
    <property type="entry name" value="ZF_MYND_2"/>
    <property type="match status" value="1"/>
</dbReference>
<dbReference type="Proteomes" id="UP000623687">
    <property type="component" value="Unassembled WGS sequence"/>
</dbReference>
<feature type="compositionally biased region" description="Pro residues" evidence="5">
    <location>
        <begin position="204"/>
        <end position="213"/>
    </location>
</feature>
<dbReference type="Pfam" id="PF01753">
    <property type="entry name" value="zf-MYND"/>
    <property type="match status" value="1"/>
</dbReference>
<reference evidence="7" key="1">
    <citation type="submission" date="2019-07" db="EMBL/GenBank/DDBJ databases">
        <authorList>
            <person name="Palmer J.M."/>
        </authorList>
    </citation>
    <scope>NUCLEOTIDE SEQUENCE</scope>
    <source>
        <strain evidence="7">PC9</strain>
    </source>
</reference>
<proteinExistence type="predicted"/>
<sequence length="541" mass="61587">MTNVQQSKRRKAAASYYENKPFINLCIVSIHIPSPSRNKDALRKKARLRMRRLRASDTSKDETVAANAAASKRASQAKYRESRREILRAKEARRRVSKKVLAGIMALFPPADHVDAEEDNECSEVSDSGYLGDGNPSDTDNESEAKIEAEAKTPPIVPKILCVDGREHGQQTSFKQASLPSPAPLTPVGHADPFPKPNLRVPHRLPPMPPPDPHSSAYTRLRKRKRHTSPTAHDVLPPAIRPRTVVEIEGPDVQDELDVENDSDVPSEPDVENDPDTEDPDTEDNTTELDSRSAESETDTEEEDSRFAPDHYGPGLHYFHNRRCTNAQCRRDIPRKSLMRCGACYLVTYCTVDCQQADWKMHKRVCQLVSAEPHARAMVRFNYRYGRYIHALALFMFGYCDLVAGPRRDEIWKKRVNTHAVVLHVRQHGYTDSHHPYHDYHYSSCYLFPIKLLNIIEEGCRARAEALLQIRQEEKTCIVVIMFEDKVGFSLGARAFLHKVDEFEINQYARTSTYNAPHSFRRILLHKARKATPVSVIESHI</sequence>
<keyword evidence="2 4" id="KW-0863">Zinc-finger</keyword>
<feature type="compositionally biased region" description="Acidic residues" evidence="5">
    <location>
        <begin position="249"/>
        <end position="287"/>
    </location>
</feature>
<name>A0A8H6ZNL6_PLEOS</name>
<evidence type="ECO:0000256" key="3">
    <source>
        <dbReference type="ARBA" id="ARBA00022833"/>
    </source>
</evidence>
<keyword evidence="3" id="KW-0862">Zinc</keyword>
<gene>
    <name evidence="7" type="ORF">PC9H_011471</name>
</gene>
<organism evidence="7 8">
    <name type="scientific">Pleurotus ostreatus</name>
    <name type="common">Oyster mushroom</name>
    <name type="synonym">White-rot fungus</name>
    <dbReference type="NCBI Taxonomy" id="5322"/>
    <lineage>
        <taxon>Eukaryota</taxon>
        <taxon>Fungi</taxon>
        <taxon>Dikarya</taxon>
        <taxon>Basidiomycota</taxon>
        <taxon>Agaricomycotina</taxon>
        <taxon>Agaricomycetes</taxon>
        <taxon>Agaricomycetidae</taxon>
        <taxon>Agaricales</taxon>
        <taxon>Pleurotineae</taxon>
        <taxon>Pleurotaceae</taxon>
        <taxon>Pleurotus</taxon>
    </lineage>
</organism>
<dbReference type="RefSeq" id="XP_036626810.1">
    <property type="nucleotide sequence ID" value="XM_036780955.1"/>
</dbReference>
<feature type="compositionally biased region" description="Basic and acidic residues" evidence="5">
    <location>
        <begin position="54"/>
        <end position="63"/>
    </location>
</feature>
<dbReference type="OrthoDB" id="3061244at2759"/>
<feature type="region of interest" description="Disordered" evidence="5">
    <location>
        <begin position="54"/>
        <end position="77"/>
    </location>
</feature>
<dbReference type="SUPFAM" id="SSF144232">
    <property type="entry name" value="HIT/MYND zinc finger-like"/>
    <property type="match status" value="1"/>
</dbReference>
<evidence type="ECO:0000313" key="7">
    <source>
        <dbReference type="EMBL" id="KAF7420952.1"/>
    </source>
</evidence>
<keyword evidence="8" id="KW-1185">Reference proteome</keyword>
<dbReference type="GeneID" id="59381289"/>
<keyword evidence="1" id="KW-0479">Metal-binding</keyword>
<feature type="compositionally biased region" description="Low complexity" evidence="5">
    <location>
        <begin position="65"/>
        <end position="77"/>
    </location>
</feature>
<dbReference type="EMBL" id="JACETU010000009">
    <property type="protein sequence ID" value="KAF7420952.1"/>
    <property type="molecule type" value="Genomic_DNA"/>
</dbReference>
<feature type="region of interest" description="Disordered" evidence="5">
    <location>
        <begin position="168"/>
        <end position="312"/>
    </location>
</feature>
<dbReference type="Gene3D" id="6.10.140.2220">
    <property type="match status" value="1"/>
</dbReference>
<evidence type="ECO:0000256" key="4">
    <source>
        <dbReference type="PROSITE-ProRule" id="PRU00134"/>
    </source>
</evidence>
<dbReference type="InterPro" id="IPR002893">
    <property type="entry name" value="Znf_MYND"/>
</dbReference>
<protein>
    <recommendedName>
        <fullName evidence="6">MYND-type domain-containing protein</fullName>
    </recommendedName>
</protein>
<feature type="compositionally biased region" description="Acidic residues" evidence="5">
    <location>
        <begin position="115"/>
        <end position="124"/>
    </location>
</feature>
<accession>A0A8H6ZNL6</accession>